<keyword evidence="1" id="KW-1133">Transmembrane helix</keyword>
<keyword evidence="3" id="KW-1185">Reference proteome</keyword>
<gene>
    <name evidence="2" type="ORF">ABG768_006995</name>
</gene>
<reference evidence="2 3" key="1">
    <citation type="submission" date="2024-05" db="EMBL/GenBank/DDBJ databases">
        <title>A high-quality chromosomal-level genome assembly of Topmouth culter (Culter alburnus).</title>
        <authorList>
            <person name="Zhao H."/>
        </authorList>
    </citation>
    <scope>NUCLEOTIDE SEQUENCE [LARGE SCALE GENOMIC DNA]</scope>
    <source>
        <strain evidence="2">CATC2023</strain>
        <tissue evidence="2">Muscle</tissue>
    </source>
</reference>
<comment type="caution">
    <text evidence="2">The sequence shown here is derived from an EMBL/GenBank/DDBJ whole genome shotgun (WGS) entry which is preliminary data.</text>
</comment>
<protein>
    <submittedName>
        <fullName evidence="2">Uncharacterized protein</fullName>
    </submittedName>
</protein>
<proteinExistence type="predicted"/>
<dbReference type="Proteomes" id="UP001479290">
    <property type="component" value="Unassembled WGS sequence"/>
</dbReference>
<dbReference type="AlphaFoldDB" id="A0AAW1ZT71"/>
<evidence type="ECO:0000313" key="2">
    <source>
        <dbReference type="EMBL" id="KAK9963833.1"/>
    </source>
</evidence>
<feature type="transmembrane region" description="Helical" evidence="1">
    <location>
        <begin position="277"/>
        <end position="294"/>
    </location>
</feature>
<accession>A0AAW1ZT71</accession>
<sequence length="295" mass="33777">MCALARRNNTGVEWLQPMPHALLVLDAIGLDRSLNNLIVNCEEIVKRKRISKASKIQQDSPLEIQEGQKKLKEQLDAMHEIIQKLFRIKNLIKNLRGYSLSLTENGQNIMDYIIGTCTNDKIVSWLRELTHHIEFLNILRFFLERLSHIFPDLSTPDGSHIHIVFVGQGSIVDQFMPAGVLVPAPNIRDTILYSPWNCLIHSSAAFGIAQGNIQLTDREFFNTSNELYYELNPLPDCWNSMRGSCHNIPVILLSSLWRNNSMEIKDPKDQVKAFGEIPLFIFIFVTLFIFALTFV</sequence>
<name>A0AAW1ZT71_CULAL</name>
<evidence type="ECO:0000313" key="3">
    <source>
        <dbReference type="Proteomes" id="UP001479290"/>
    </source>
</evidence>
<keyword evidence="1" id="KW-0812">Transmembrane</keyword>
<keyword evidence="1" id="KW-0472">Membrane</keyword>
<evidence type="ECO:0000256" key="1">
    <source>
        <dbReference type="SAM" id="Phobius"/>
    </source>
</evidence>
<dbReference type="EMBL" id="JAWDJR010000014">
    <property type="protein sequence ID" value="KAK9963833.1"/>
    <property type="molecule type" value="Genomic_DNA"/>
</dbReference>
<organism evidence="2 3">
    <name type="scientific">Culter alburnus</name>
    <name type="common">Topmouth culter</name>
    <dbReference type="NCBI Taxonomy" id="194366"/>
    <lineage>
        <taxon>Eukaryota</taxon>
        <taxon>Metazoa</taxon>
        <taxon>Chordata</taxon>
        <taxon>Craniata</taxon>
        <taxon>Vertebrata</taxon>
        <taxon>Euteleostomi</taxon>
        <taxon>Actinopterygii</taxon>
        <taxon>Neopterygii</taxon>
        <taxon>Teleostei</taxon>
        <taxon>Ostariophysi</taxon>
        <taxon>Cypriniformes</taxon>
        <taxon>Xenocyprididae</taxon>
        <taxon>Xenocypridinae</taxon>
        <taxon>Culter</taxon>
    </lineage>
</organism>